<reference evidence="1 2" key="1">
    <citation type="submission" date="2016-10" db="EMBL/GenBank/DDBJ databases">
        <authorList>
            <person name="de Groot N.N."/>
        </authorList>
    </citation>
    <scope>NUCLEOTIDE SEQUENCE [LARGE SCALE GENOMIC DNA]</scope>
    <source>
        <strain evidence="1 2">GAS232</strain>
    </source>
</reference>
<protein>
    <submittedName>
        <fullName evidence="1">Bacteriophage holin of superfamily 6 (Holin_LLH)</fullName>
    </submittedName>
</protein>
<evidence type="ECO:0000313" key="1">
    <source>
        <dbReference type="EMBL" id="SDE83303.1"/>
    </source>
</evidence>
<evidence type="ECO:0000313" key="2">
    <source>
        <dbReference type="Proteomes" id="UP000182427"/>
    </source>
</evidence>
<dbReference type="AlphaFoldDB" id="A0A1G7G5B8"/>
<accession>A0A1G7G5B8</accession>
<dbReference type="Pfam" id="PF09682">
    <property type="entry name" value="Phage_holin_6_1"/>
    <property type="match status" value="1"/>
</dbReference>
<proteinExistence type="predicted"/>
<sequence>MNIIVKYLATIGLALIGKLVPSLKSFLVNFIKSDVGTLAKDAVAYAETLTGATGVEKRDAAVAKLKEDLASAGHDVSEFSASLLNMLIESALQAVVLKLS</sequence>
<gene>
    <name evidence="1" type="ORF">SAMN05444167_0557</name>
</gene>
<name>A0A1G7G5B8_9BACT</name>
<dbReference type="Proteomes" id="UP000182427">
    <property type="component" value="Chromosome I"/>
</dbReference>
<dbReference type="RefSeq" id="WP_083343802.1">
    <property type="nucleotide sequence ID" value="NZ_LT629690.1"/>
</dbReference>
<keyword evidence="2" id="KW-1185">Reference proteome</keyword>
<dbReference type="InterPro" id="IPR010026">
    <property type="entry name" value="Phage_holin_LL-H"/>
</dbReference>
<organism evidence="1 2">
    <name type="scientific">Terriglobus roseus</name>
    <dbReference type="NCBI Taxonomy" id="392734"/>
    <lineage>
        <taxon>Bacteria</taxon>
        <taxon>Pseudomonadati</taxon>
        <taxon>Acidobacteriota</taxon>
        <taxon>Terriglobia</taxon>
        <taxon>Terriglobales</taxon>
        <taxon>Acidobacteriaceae</taxon>
        <taxon>Terriglobus</taxon>
    </lineage>
</organism>
<dbReference type="EMBL" id="LT629690">
    <property type="protein sequence ID" value="SDE83303.1"/>
    <property type="molecule type" value="Genomic_DNA"/>
</dbReference>